<gene>
    <name evidence="1" type="ORF">P6N53_12030</name>
</gene>
<dbReference type="RefSeq" id="WP_304543433.1">
    <property type="nucleotide sequence ID" value="NZ_JARPTC010000017.1"/>
</dbReference>
<sequence length="72" mass="7741">MAQTLELIFINEAGSKVTLRVSDPKENLQATEVKAAMDQIVSSNVFYSTGGNLVSAAGARVVNRDVVEMELI</sequence>
<comment type="caution">
    <text evidence="1">The sequence shown here is derived from an EMBL/GenBank/DDBJ whole genome shotgun (WGS) entry which is preliminary data.</text>
</comment>
<dbReference type="Proteomes" id="UP001172911">
    <property type="component" value="Unassembled WGS sequence"/>
</dbReference>
<name>A0AAW7ZGK6_9FIRM</name>
<protein>
    <submittedName>
        <fullName evidence="1">DUF2922 domain-containing protein</fullName>
    </submittedName>
</protein>
<accession>A0AAW7ZGK6</accession>
<dbReference type="EMBL" id="JARPTC010000017">
    <property type="protein sequence ID" value="MDO7787950.1"/>
    <property type="molecule type" value="Genomic_DNA"/>
</dbReference>
<proteinExistence type="predicted"/>
<reference evidence="1" key="1">
    <citation type="journal article" date="2023" name="J. Hazard. Mater.">
        <title>Anaerobic biodegradation of pyrene and benzo[a]pyrene by a new sulfate-reducing Desulforamulus aquiferis strain DSA.</title>
        <authorList>
            <person name="Zhang Z."/>
            <person name="Sun J."/>
            <person name="Gong X."/>
            <person name="Wang C."/>
            <person name="Wang H."/>
        </authorList>
    </citation>
    <scope>NUCLEOTIDE SEQUENCE</scope>
    <source>
        <strain evidence="1">DSA</strain>
    </source>
</reference>
<organism evidence="1 2">
    <name type="scientific">Desulforamulus aquiferis</name>
    <dbReference type="NCBI Taxonomy" id="1397668"/>
    <lineage>
        <taxon>Bacteria</taxon>
        <taxon>Bacillati</taxon>
        <taxon>Bacillota</taxon>
        <taxon>Clostridia</taxon>
        <taxon>Eubacteriales</taxon>
        <taxon>Peptococcaceae</taxon>
        <taxon>Desulforamulus</taxon>
    </lineage>
</organism>
<evidence type="ECO:0000313" key="2">
    <source>
        <dbReference type="Proteomes" id="UP001172911"/>
    </source>
</evidence>
<dbReference type="Pfam" id="PF11148">
    <property type="entry name" value="DUF2922"/>
    <property type="match status" value="1"/>
</dbReference>
<keyword evidence="2" id="KW-1185">Reference proteome</keyword>
<dbReference type="AlphaFoldDB" id="A0AAW7ZGK6"/>
<reference evidence="1" key="2">
    <citation type="submission" date="2023-03" db="EMBL/GenBank/DDBJ databases">
        <authorList>
            <person name="Zhang Z."/>
        </authorList>
    </citation>
    <scope>NUCLEOTIDE SEQUENCE</scope>
    <source>
        <strain evidence="1">DSA</strain>
    </source>
</reference>
<dbReference type="InterPro" id="IPR021321">
    <property type="entry name" value="DUF2922"/>
</dbReference>
<evidence type="ECO:0000313" key="1">
    <source>
        <dbReference type="EMBL" id="MDO7787950.1"/>
    </source>
</evidence>